<reference evidence="3 4" key="1">
    <citation type="submission" date="2017-09" db="EMBL/GenBank/DDBJ databases">
        <title>Genomics of the genus Arcobacter.</title>
        <authorList>
            <person name="Perez-Cataluna A."/>
            <person name="Figueras M.J."/>
            <person name="Salas-Masso N."/>
        </authorList>
    </citation>
    <scope>NUCLEOTIDE SEQUENCE [LARGE SCALE GENOMIC DNA]</scope>
    <source>
        <strain evidence="3 4">CECT 7386</strain>
    </source>
</reference>
<dbReference type="SMART" id="SM00028">
    <property type="entry name" value="TPR"/>
    <property type="match status" value="2"/>
</dbReference>
<gene>
    <name evidence="3" type="ORF">CP985_07935</name>
</gene>
<evidence type="ECO:0008006" key="5">
    <source>
        <dbReference type="Google" id="ProtNLM"/>
    </source>
</evidence>
<dbReference type="Gene3D" id="1.25.40.10">
    <property type="entry name" value="Tetratricopeptide repeat domain"/>
    <property type="match status" value="1"/>
</dbReference>
<dbReference type="EMBL" id="NXID01000025">
    <property type="protein sequence ID" value="RXK15574.1"/>
    <property type="molecule type" value="Genomic_DNA"/>
</dbReference>
<evidence type="ECO:0000256" key="2">
    <source>
        <dbReference type="SAM" id="Phobius"/>
    </source>
</evidence>
<sequence>MIRFILLLLVPLFVFSLDKPTDSLVEKKIKKLEKPLYTPFVENYILNDLKQLRQENKELKVELYQTLAKKEVEISTNAINYATSTINNIFYIIAAASSLLVIIGLNSIRDVNQKIKNIVDEKVSKLIDDYEQRMSLIEKDLDKRSKQVLQNQKEIEKTNTIQSLWIRASQETTASGKIEIFDDILNLRANDVEALTYKAEAALNLNEANWALHLTNQALEIDDKYANAFFQRAKAQLFLGYNDFAMNDLEEALKLNEQYIEEIENDEEFNSLKKISKFSNLIKKYKQDS</sequence>
<dbReference type="InterPro" id="IPR019734">
    <property type="entry name" value="TPR_rpt"/>
</dbReference>
<dbReference type="RefSeq" id="WP_114842080.1">
    <property type="nucleotide sequence ID" value="NZ_CP031219.1"/>
</dbReference>
<organism evidence="3 4">
    <name type="scientific">Malaciobacter mytili LMG 24559</name>
    <dbReference type="NCBI Taxonomy" id="1032238"/>
    <lineage>
        <taxon>Bacteria</taxon>
        <taxon>Pseudomonadati</taxon>
        <taxon>Campylobacterota</taxon>
        <taxon>Epsilonproteobacteria</taxon>
        <taxon>Campylobacterales</taxon>
        <taxon>Arcobacteraceae</taxon>
        <taxon>Malaciobacter</taxon>
    </lineage>
</organism>
<keyword evidence="2" id="KW-0472">Membrane</keyword>
<evidence type="ECO:0000256" key="1">
    <source>
        <dbReference type="SAM" id="Coils"/>
    </source>
</evidence>
<dbReference type="KEGG" id="amyt:AMYT_1660"/>
<keyword evidence="4" id="KW-1185">Reference proteome</keyword>
<dbReference type="NCBIfam" id="NF047558">
    <property type="entry name" value="TPR_END_plus"/>
    <property type="match status" value="1"/>
</dbReference>
<keyword evidence="2" id="KW-0812">Transmembrane</keyword>
<comment type="caution">
    <text evidence="3">The sequence shown here is derived from an EMBL/GenBank/DDBJ whole genome shotgun (WGS) entry which is preliminary data.</text>
</comment>
<keyword evidence="1" id="KW-0175">Coiled coil</keyword>
<dbReference type="AlphaFoldDB" id="A0AAX2AHC0"/>
<keyword evidence="2" id="KW-1133">Transmembrane helix</keyword>
<feature type="coiled-coil region" evidence="1">
    <location>
        <begin position="42"/>
        <end position="69"/>
    </location>
</feature>
<name>A0AAX2AHC0_9BACT</name>
<evidence type="ECO:0000313" key="3">
    <source>
        <dbReference type="EMBL" id="RXK15574.1"/>
    </source>
</evidence>
<feature type="transmembrane region" description="Helical" evidence="2">
    <location>
        <begin position="89"/>
        <end position="108"/>
    </location>
</feature>
<proteinExistence type="predicted"/>
<feature type="coiled-coil region" evidence="1">
    <location>
        <begin position="242"/>
        <end position="269"/>
    </location>
</feature>
<dbReference type="InterPro" id="IPR011990">
    <property type="entry name" value="TPR-like_helical_dom_sf"/>
</dbReference>
<dbReference type="SUPFAM" id="SSF48452">
    <property type="entry name" value="TPR-like"/>
    <property type="match status" value="1"/>
</dbReference>
<accession>A0AAX2AHC0</accession>
<dbReference type="Proteomes" id="UP000290092">
    <property type="component" value="Unassembled WGS sequence"/>
</dbReference>
<evidence type="ECO:0000313" key="4">
    <source>
        <dbReference type="Proteomes" id="UP000290092"/>
    </source>
</evidence>
<protein>
    <recommendedName>
        <fullName evidence="5">Tetratricopeptide repeat protein</fullName>
    </recommendedName>
</protein>